<organism evidence="1 2">
    <name type="scientific">Affinibrenneria salicis</name>
    <dbReference type="NCBI Taxonomy" id="2590031"/>
    <lineage>
        <taxon>Bacteria</taxon>
        <taxon>Pseudomonadati</taxon>
        <taxon>Pseudomonadota</taxon>
        <taxon>Gammaproteobacteria</taxon>
        <taxon>Enterobacterales</taxon>
        <taxon>Pectobacteriaceae</taxon>
        <taxon>Affinibrenneria</taxon>
    </lineage>
</organism>
<proteinExistence type="predicted"/>
<comment type="caution">
    <text evidence="1">The sequence shown here is derived from an EMBL/GenBank/DDBJ whole genome shotgun (WGS) entry which is preliminary data.</text>
</comment>
<dbReference type="Proteomes" id="UP000335415">
    <property type="component" value="Unassembled WGS sequence"/>
</dbReference>
<gene>
    <name evidence="1" type="ORF">FJU30_26120</name>
</gene>
<protein>
    <submittedName>
        <fullName evidence="1">Uncharacterized protein</fullName>
    </submittedName>
</protein>
<dbReference type="EMBL" id="VYKJ01000028">
    <property type="protein sequence ID" value="KAA8994641.1"/>
    <property type="molecule type" value="Genomic_DNA"/>
</dbReference>
<keyword evidence="2" id="KW-1185">Reference proteome</keyword>
<dbReference type="OrthoDB" id="6626721at2"/>
<name>A0A5J5FQB4_9GAMM</name>
<evidence type="ECO:0000313" key="1">
    <source>
        <dbReference type="EMBL" id="KAA8994641.1"/>
    </source>
</evidence>
<accession>A0A5J5FQB4</accession>
<dbReference type="AlphaFoldDB" id="A0A5J5FQB4"/>
<sequence>MANADSNTNTYHDSLPNTDCLYSAMRGALADLDFSAMDDDARMLAADYCEGTRAGLCHCLNFIGDTLVTFADNQVHEFTPASLCQLGHSLISVSLLIPALTDLQQRAEAPARRTTD</sequence>
<reference evidence="1 2" key="1">
    <citation type="submission" date="2019-09" db="EMBL/GenBank/DDBJ databases">
        <authorList>
            <person name="Li Y."/>
        </authorList>
    </citation>
    <scope>NUCLEOTIDE SEQUENCE [LARGE SCALE GENOMIC DNA]</scope>
    <source>
        <strain evidence="1 2">L3-3HA</strain>
    </source>
</reference>
<evidence type="ECO:0000313" key="2">
    <source>
        <dbReference type="Proteomes" id="UP000335415"/>
    </source>
</evidence>
<dbReference type="RefSeq" id="WP_150437861.1">
    <property type="nucleotide sequence ID" value="NZ_VYKJ01000028.1"/>
</dbReference>